<evidence type="ECO:0000313" key="5">
    <source>
        <dbReference type="Proteomes" id="UP001431209"/>
    </source>
</evidence>
<feature type="domain" description="GATA-type" evidence="3">
    <location>
        <begin position="39"/>
        <end position="102"/>
    </location>
</feature>
<sequence length="299" mass="34157">MHLCPTSPDTSKHPNETPTARRRRRSTSGNTSPVHGNRNKTGNRCSNCNTDNTPLWRKGADGNTLCNKCGVYWKRHNKDRPIIDRQDNDEHDEEEHTSATTRRPSVHEEEPLIKPTASLRSPSRKRSLTVKIKLAEPAEEGQVEEEDVQCKKKKRTEVPEVLKTEPKETVTTQKPEEEEEQQGQTAVFNEVTLKDVVEQKPTDMQLEPKTPPAVDFQQEEKHQVEPTVTESDQYPEKIKSLQQQLAAFAIEQQELAGHSTESLNHHFKCDCDRLGYICNDSLMYCCDPYSQIFLELSPV</sequence>
<dbReference type="AlphaFoldDB" id="A0AAW2YUY1"/>
<feature type="compositionally biased region" description="Basic and acidic residues" evidence="2">
    <location>
        <begin position="159"/>
        <end position="168"/>
    </location>
</feature>
<feature type="region of interest" description="Disordered" evidence="2">
    <location>
        <begin position="82"/>
        <end position="127"/>
    </location>
</feature>
<reference evidence="4 5" key="1">
    <citation type="submission" date="2024-03" db="EMBL/GenBank/DDBJ databases">
        <title>The Acrasis kona genome and developmental transcriptomes reveal deep origins of eukaryotic multicellular pathways.</title>
        <authorList>
            <person name="Sheikh S."/>
            <person name="Fu C.-J."/>
            <person name="Brown M.W."/>
            <person name="Baldauf S.L."/>
        </authorList>
    </citation>
    <scope>NUCLEOTIDE SEQUENCE [LARGE SCALE GENOMIC DNA]</scope>
    <source>
        <strain evidence="4 5">ATCC MYA-3509</strain>
    </source>
</reference>
<dbReference type="SMART" id="SM00401">
    <property type="entry name" value="ZnF_GATA"/>
    <property type="match status" value="1"/>
</dbReference>
<dbReference type="Proteomes" id="UP001431209">
    <property type="component" value="Unassembled WGS sequence"/>
</dbReference>
<accession>A0AAW2YUY1</accession>
<dbReference type="Pfam" id="PF00320">
    <property type="entry name" value="GATA"/>
    <property type="match status" value="1"/>
</dbReference>
<evidence type="ECO:0000259" key="3">
    <source>
        <dbReference type="PROSITE" id="PS50114"/>
    </source>
</evidence>
<comment type="caution">
    <text evidence="4">The sequence shown here is derived from an EMBL/GenBank/DDBJ whole genome shotgun (WGS) entry which is preliminary data.</text>
</comment>
<dbReference type="Gene3D" id="3.30.50.10">
    <property type="entry name" value="Erythroid Transcription Factor GATA-1, subunit A"/>
    <property type="match status" value="1"/>
</dbReference>
<evidence type="ECO:0000256" key="2">
    <source>
        <dbReference type="SAM" id="MobiDB-lite"/>
    </source>
</evidence>
<dbReference type="GO" id="GO:0008270">
    <property type="term" value="F:zinc ion binding"/>
    <property type="evidence" value="ECO:0007669"/>
    <property type="project" value="UniProtKB-KW"/>
</dbReference>
<dbReference type="GO" id="GO:0043565">
    <property type="term" value="F:sequence-specific DNA binding"/>
    <property type="evidence" value="ECO:0007669"/>
    <property type="project" value="InterPro"/>
</dbReference>
<organism evidence="4 5">
    <name type="scientific">Acrasis kona</name>
    <dbReference type="NCBI Taxonomy" id="1008807"/>
    <lineage>
        <taxon>Eukaryota</taxon>
        <taxon>Discoba</taxon>
        <taxon>Heterolobosea</taxon>
        <taxon>Tetramitia</taxon>
        <taxon>Eutetramitia</taxon>
        <taxon>Acrasidae</taxon>
        <taxon>Acrasis</taxon>
    </lineage>
</organism>
<name>A0AAW2YUY1_9EUKA</name>
<protein>
    <submittedName>
        <fullName evidence="4">GATA-binding factor</fullName>
    </submittedName>
</protein>
<keyword evidence="1" id="KW-0862">Zinc</keyword>
<dbReference type="EMBL" id="JAOPGA020000739">
    <property type="protein sequence ID" value="KAL0481232.1"/>
    <property type="molecule type" value="Genomic_DNA"/>
</dbReference>
<evidence type="ECO:0000256" key="1">
    <source>
        <dbReference type="PROSITE-ProRule" id="PRU00094"/>
    </source>
</evidence>
<feature type="region of interest" description="Disordered" evidence="2">
    <location>
        <begin position="159"/>
        <end position="184"/>
    </location>
</feature>
<proteinExistence type="predicted"/>
<dbReference type="InterPro" id="IPR013088">
    <property type="entry name" value="Znf_NHR/GATA"/>
</dbReference>
<keyword evidence="5" id="KW-1185">Reference proteome</keyword>
<feature type="compositionally biased region" description="Polar residues" evidence="2">
    <location>
        <begin position="27"/>
        <end position="53"/>
    </location>
</feature>
<gene>
    <name evidence="4" type="ORF">AKO1_012812</name>
</gene>
<dbReference type="SUPFAM" id="SSF57716">
    <property type="entry name" value="Glucocorticoid receptor-like (DNA-binding domain)"/>
    <property type="match status" value="1"/>
</dbReference>
<feature type="region of interest" description="Disordered" evidence="2">
    <location>
        <begin position="1"/>
        <end position="60"/>
    </location>
</feature>
<keyword evidence="1" id="KW-0863">Zinc-finger</keyword>
<dbReference type="InterPro" id="IPR000679">
    <property type="entry name" value="Znf_GATA"/>
</dbReference>
<dbReference type="PROSITE" id="PS50114">
    <property type="entry name" value="GATA_ZN_FINGER_2"/>
    <property type="match status" value="1"/>
</dbReference>
<evidence type="ECO:0000313" key="4">
    <source>
        <dbReference type="EMBL" id="KAL0481232.1"/>
    </source>
</evidence>
<dbReference type="PRINTS" id="PR00619">
    <property type="entry name" value="GATAZNFINGER"/>
</dbReference>
<dbReference type="CDD" id="cd00202">
    <property type="entry name" value="ZnF_GATA"/>
    <property type="match status" value="1"/>
</dbReference>
<keyword evidence="1" id="KW-0479">Metal-binding</keyword>
<dbReference type="GO" id="GO:0006355">
    <property type="term" value="P:regulation of DNA-templated transcription"/>
    <property type="evidence" value="ECO:0007669"/>
    <property type="project" value="InterPro"/>
</dbReference>